<dbReference type="Proteomes" id="UP000297762">
    <property type="component" value="Unassembled WGS sequence"/>
</dbReference>
<proteinExistence type="predicted"/>
<sequence length="243" mass="28169">MRENFITGPQPLRLAQKIQTELSYGSESTAVEFTLRLWKKELEKVIKNAVATEDDYISLGLVLFNLRKYDEFNDVLENSIRIFKSLRSLTNQALGQLNIQWQKKNSNQDKEIVEKYFQSRINPEQFPFHFGFGVSELHFSDFILPLKINLKIDITVNSEFMIHFKSGPISFSRFSEQVSGPFLAYLLEQKIILDIQNDTLKKSIENYLSSFAEEGKLQEAIENIRPKESSPKNFASYLPTNLI</sequence>
<dbReference type="EMBL" id="RQGF01000028">
    <property type="protein sequence ID" value="TGL60446.1"/>
    <property type="molecule type" value="Genomic_DNA"/>
</dbReference>
<evidence type="ECO:0000313" key="2">
    <source>
        <dbReference type="Proteomes" id="UP000297762"/>
    </source>
</evidence>
<protein>
    <submittedName>
        <fullName evidence="1">Uncharacterized protein</fullName>
    </submittedName>
</protein>
<evidence type="ECO:0000313" key="1">
    <source>
        <dbReference type="EMBL" id="TGL60446.1"/>
    </source>
</evidence>
<accession>A0A4R9K354</accession>
<reference evidence="1" key="1">
    <citation type="journal article" date="2019" name="PLoS Negl. Trop. Dis.">
        <title>Revisiting the worldwide diversity of Leptospira species in the environment.</title>
        <authorList>
            <person name="Vincent A.T."/>
            <person name="Schiettekatte O."/>
            <person name="Bourhy P."/>
            <person name="Veyrier F.J."/>
            <person name="Picardeau M."/>
        </authorList>
    </citation>
    <scope>NUCLEOTIDE SEQUENCE [LARGE SCALE GENOMIC DNA]</scope>
    <source>
        <strain evidence="1">201702455</strain>
    </source>
</reference>
<name>A0A4R9K354_9LEPT</name>
<organism evidence="1 2">
    <name type="scientific">Leptospira sarikeiensis</name>
    <dbReference type="NCBI Taxonomy" id="2484943"/>
    <lineage>
        <taxon>Bacteria</taxon>
        <taxon>Pseudomonadati</taxon>
        <taxon>Spirochaetota</taxon>
        <taxon>Spirochaetia</taxon>
        <taxon>Leptospirales</taxon>
        <taxon>Leptospiraceae</taxon>
        <taxon>Leptospira</taxon>
    </lineage>
</organism>
<keyword evidence="2" id="KW-1185">Reference proteome</keyword>
<dbReference type="RefSeq" id="WP_135649620.1">
    <property type="nucleotide sequence ID" value="NZ_RQGF01000028.1"/>
</dbReference>
<gene>
    <name evidence="1" type="ORF">EHQ64_11425</name>
</gene>
<comment type="caution">
    <text evidence="1">The sequence shown here is derived from an EMBL/GenBank/DDBJ whole genome shotgun (WGS) entry which is preliminary data.</text>
</comment>
<dbReference type="AlphaFoldDB" id="A0A4R9K354"/>